<name>A0A1M6PYS4_9FIRM</name>
<evidence type="ECO:0000256" key="2">
    <source>
        <dbReference type="ARBA" id="ARBA00022692"/>
    </source>
</evidence>
<dbReference type="PROSITE" id="PS50929">
    <property type="entry name" value="ABC_TM1F"/>
    <property type="match status" value="1"/>
</dbReference>
<dbReference type="Gene3D" id="1.20.1560.10">
    <property type="entry name" value="ABC transporter type 1, transmembrane domain"/>
    <property type="match status" value="1"/>
</dbReference>
<feature type="transmembrane region" description="Helical" evidence="5">
    <location>
        <begin position="15"/>
        <end position="36"/>
    </location>
</feature>
<evidence type="ECO:0000313" key="8">
    <source>
        <dbReference type="Proteomes" id="UP000243547"/>
    </source>
</evidence>
<dbReference type="GO" id="GO:0005524">
    <property type="term" value="F:ATP binding"/>
    <property type="evidence" value="ECO:0007669"/>
    <property type="project" value="InterPro"/>
</dbReference>
<dbReference type="Proteomes" id="UP000243547">
    <property type="component" value="Unassembled WGS sequence"/>
</dbReference>
<dbReference type="AlphaFoldDB" id="A0A1M6PYS4"/>
<evidence type="ECO:0000313" key="7">
    <source>
        <dbReference type="EMBL" id="SHK13037.1"/>
    </source>
</evidence>
<dbReference type="SUPFAM" id="SSF90123">
    <property type="entry name" value="ABC transporter transmembrane region"/>
    <property type="match status" value="1"/>
</dbReference>
<keyword evidence="8" id="KW-1185">Reference proteome</keyword>
<keyword evidence="2 5" id="KW-0812">Transmembrane</keyword>
<evidence type="ECO:0000256" key="4">
    <source>
        <dbReference type="ARBA" id="ARBA00023136"/>
    </source>
</evidence>
<evidence type="ECO:0000256" key="3">
    <source>
        <dbReference type="ARBA" id="ARBA00022989"/>
    </source>
</evidence>
<dbReference type="GO" id="GO:0005886">
    <property type="term" value="C:plasma membrane"/>
    <property type="evidence" value="ECO:0007669"/>
    <property type="project" value="UniProtKB-SubCell"/>
</dbReference>
<feature type="domain" description="ABC transmembrane type-1" evidence="6">
    <location>
        <begin position="20"/>
        <end position="169"/>
    </location>
</feature>
<dbReference type="InterPro" id="IPR011527">
    <property type="entry name" value="ABC1_TM_dom"/>
</dbReference>
<dbReference type="RefSeq" id="WP_200779435.1">
    <property type="nucleotide sequence ID" value="NZ_FRAI01000017.1"/>
</dbReference>
<dbReference type="InterPro" id="IPR036640">
    <property type="entry name" value="ABC1_TM_sf"/>
</dbReference>
<gene>
    <name evidence="7" type="ORF">SAMN02745227_01601</name>
</gene>
<keyword evidence="3 5" id="KW-1133">Transmembrane helix</keyword>
<dbReference type="EMBL" id="FRAI01000017">
    <property type="protein sequence ID" value="SHK13037.1"/>
    <property type="molecule type" value="Genomic_DNA"/>
</dbReference>
<feature type="transmembrane region" description="Helical" evidence="5">
    <location>
        <begin position="143"/>
        <end position="167"/>
    </location>
</feature>
<comment type="subcellular location">
    <subcellularLocation>
        <location evidence="1">Cell membrane</location>
        <topology evidence="1">Multi-pass membrane protein</topology>
    </subcellularLocation>
</comment>
<sequence length="169" mass="19430">MGNLKWVINLVKKSLLYRFLIVFFLYLMAEIGLLFLPLLYGEILNIVEGTRTFPKGYFITLLFLTIILLFLRSFSGYFNGKIKVDIHENISLESIKKIFKIPPVKLAEKGSKYYTDIILERSSEAADIFDFNSMTGFLNLIKLIVITGIILFLDITIFFVSIILVLLSL</sequence>
<feature type="transmembrane region" description="Helical" evidence="5">
    <location>
        <begin position="56"/>
        <end position="74"/>
    </location>
</feature>
<dbReference type="STRING" id="1120989.SAMN02745227_01601"/>
<protein>
    <recommendedName>
        <fullName evidence="6">ABC transmembrane type-1 domain-containing protein</fullName>
    </recommendedName>
</protein>
<organism evidence="7 8">
    <name type="scientific">Anaerobranca californiensis DSM 14826</name>
    <dbReference type="NCBI Taxonomy" id="1120989"/>
    <lineage>
        <taxon>Bacteria</taxon>
        <taxon>Bacillati</taxon>
        <taxon>Bacillota</taxon>
        <taxon>Clostridia</taxon>
        <taxon>Eubacteriales</taxon>
        <taxon>Proteinivoracaceae</taxon>
        <taxon>Anaerobranca</taxon>
    </lineage>
</organism>
<evidence type="ECO:0000256" key="5">
    <source>
        <dbReference type="SAM" id="Phobius"/>
    </source>
</evidence>
<evidence type="ECO:0000256" key="1">
    <source>
        <dbReference type="ARBA" id="ARBA00004651"/>
    </source>
</evidence>
<reference evidence="8" key="1">
    <citation type="submission" date="2016-11" db="EMBL/GenBank/DDBJ databases">
        <authorList>
            <person name="Varghese N."/>
            <person name="Submissions S."/>
        </authorList>
    </citation>
    <scope>NUCLEOTIDE SEQUENCE [LARGE SCALE GENOMIC DNA]</scope>
    <source>
        <strain evidence="8">DSM 14826</strain>
    </source>
</reference>
<dbReference type="GO" id="GO:0140359">
    <property type="term" value="F:ABC-type transporter activity"/>
    <property type="evidence" value="ECO:0007669"/>
    <property type="project" value="InterPro"/>
</dbReference>
<keyword evidence="4 5" id="KW-0472">Membrane</keyword>
<evidence type="ECO:0000259" key="6">
    <source>
        <dbReference type="PROSITE" id="PS50929"/>
    </source>
</evidence>
<accession>A0A1M6PYS4</accession>
<proteinExistence type="predicted"/>